<accession>A0A097ST43</accession>
<dbReference type="SUPFAM" id="SSF55604">
    <property type="entry name" value="Glucose permease domain IIB"/>
    <property type="match status" value="1"/>
</dbReference>
<dbReference type="PROSITE" id="PS51098">
    <property type="entry name" value="PTS_EIIB_TYPE_1"/>
    <property type="match status" value="1"/>
</dbReference>
<dbReference type="AlphaFoldDB" id="A0A097ST43"/>
<proteinExistence type="predicted"/>
<dbReference type="Proteomes" id="UP000030066">
    <property type="component" value="Chromosome"/>
</dbReference>
<organism evidence="5 6">
    <name type="scientific">Candidatus Malacoplasma girerdii</name>
    <dbReference type="NCBI Taxonomy" id="1318617"/>
    <lineage>
        <taxon>Bacteria</taxon>
        <taxon>Bacillati</taxon>
        <taxon>Mycoplasmatota</taxon>
        <taxon>Mycoplasmoidales</taxon>
        <taxon>Mycoplasmoidaceae</taxon>
        <taxon>Malacoplasma</taxon>
    </lineage>
</organism>
<keyword evidence="6" id="KW-1185">Reference proteome</keyword>
<comment type="caution">
    <text evidence="3">Lacks conserved residue(s) required for the propagation of feature annotation.</text>
</comment>
<dbReference type="InterPro" id="IPR001996">
    <property type="entry name" value="PTS_IIB_1"/>
</dbReference>
<sequence>MQAKKIAHQVNTSLTYSQKYHFDIKDFCSDLGDLSNIVKINATLTTLTITVKDINLVNVNLKKKYKIKGFSKNNNTLICIFGDNAKQIALDLNALMSK</sequence>
<feature type="domain" description="PTS EIIB type-1" evidence="4">
    <location>
        <begin position="21"/>
        <end position="98"/>
    </location>
</feature>
<keyword evidence="1" id="KW-0808">Transferase</keyword>
<dbReference type="HOGENOM" id="CLU_2328555_0_0_14"/>
<evidence type="ECO:0000256" key="1">
    <source>
        <dbReference type="ARBA" id="ARBA00022679"/>
    </source>
</evidence>
<evidence type="ECO:0000256" key="2">
    <source>
        <dbReference type="ARBA" id="ARBA00022683"/>
    </source>
</evidence>
<protein>
    <submittedName>
        <fullName evidence="5">Phosphotransferase system IIB component</fullName>
    </submittedName>
</protein>
<evidence type="ECO:0000313" key="6">
    <source>
        <dbReference type="Proteomes" id="UP000030066"/>
    </source>
</evidence>
<gene>
    <name evidence="5" type="ORF">MGM1_3890</name>
</gene>
<evidence type="ECO:0000259" key="4">
    <source>
        <dbReference type="PROSITE" id="PS51098"/>
    </source>
</evidence>
<dbReference type="GO" id="GO:0009401">
    <property type="term" value="P:phosphoenolpyruvate-dependent sugar phosphotransferase system"/>
    <property type="evidence" value="ECO:0007669"/>
    <property type="project" value="UniProtKB-KW"/>
</dbReference>
<name>A0A097ST43_9BACT</name>
<reference evidence="5 6" key="1">
    <citation type="journal article" date="2014" name="PLoS ONE">
        <title>An emerging Mycoplasma associated with trichomoniasis, vaginal infection and disease.</title>
        <authorList>
            <consortium name="Vaginal Microbiome Consortium"/>
            <person name="Fettweis J.M."/>
            <person name="Serrano M.G."/>
            <person name="Huang B."/>
            <person name="Brooks J.P."/>
            <person name="Glascock A.L."/>
            <person name="Sheth N.U."/>
            <person name="Strauss J.F.III."/>
            <person name="Jefferson K.K."/>
            <person name="Buck G.A."/>
        </authorList>
    </citation>
    <scope>NUCLEOTIDE SEQUENCE [LARGE SCALE GENOMIC DNA]</scope>
    <source>
        <strain evidence="5 6">VCU_M1</strain>
    </source>
</reference>
<dbReference type="EMBL" id="CP007711">
    <property type="protein sequence ID" value="AIV03761.1"/>
    <property type="molecule type" value="Genomic_DNA"/>
</dbReference>
<dbReference type="STRING" id="1318617.MGM1_3890"/>
<keyword evidence="2" id="KW-0598">Phosphotransferase system</keyword>
<dbReference type="KEGG" id="mgj:MGM1_3890"/>
<dbReference type="Gene3D" id="3.30.1360.60">
    <property type="entry name" value="Glucose permease domain IIB"/>
    <property type="match status" value="1"/>
</dbReference>
<evidence type="ECO:0000313" key="5">
    <source>
        <dbReference type="EMBL" id="AIV03761.1"/>
    </source>
</evidence>
<evidence type="ECO:0000256" key="3">
    <source>
        <dbReference type="PROSITE-ProRule" id="PRU00421"/>
    </source>
</evidence>
<dbReference type="GO" id="GO:0008982">
    <property type="term" value="F:protein-N(PI)-phosphohistidine-sugar phosphotransferase activity"/>
    <property type="evidence" value="ECO:0007669"/>
    <property type="project" value="InterPro"/>
</dbReference>
<dbReference type="InterPro" id="IPR036878">
    <property type="entry name" value="Glu_permease_IIB"/>
</dbReference>